<dbReference type="Gene3D" id="1.10.260.40">
    <property type="entry name" value="lambda repressor-like DNA-binding domains"/>
    <property type="match status" value="1"/>
</dbReference>
<proteinExistence type="predicted"/>
<evidence type="ECO:0000313" key="2">
    <source>
        <dbReference type="EMBL" id="OYD51324.1"/>
    </source>
</evidence>
<dbReference type="InterPro" id="IPR001387">
    <property type="entry name" value="Cro/C1-type_HTH"/>
</dbReference>
<dbReference type="AlphaFoldDB" id="A0A235EQL8"/>
<dbReference type="GO" id="GO:0003677">
    <property type="term" value="F:DNA binding"/>
    <property type="evidence" value="ECO:0007669"/>
    <property type="project" value="InterPro"/>
</dbReference>
<evidence type="ECO:0000259" key="1">
    <source>
        <dbReference type="PROSITE" id="PS50943"/>
    </source>
</evidence>
<dbReference type="RefSeq" id="WP_094287307.1">
    <property type="nucleotide sequence ID" value="NZ_NOIG01000004.1"/>
</dbReference>
<name>A0A235EQL8_9BURK</name>
<reference evidence="2 3" key="1">
    <citation type="submission" date="2017-07" db="EMBL/GenBank/DDBJ databases">
        <title>Acidovorax KNDSW TSA 6 genome sequence and assembly.</title>
        <authorList>
            <person name="Mayilraj S."/>
        </authorList>
    </citation>
    <scope>NUCLEOTIDE SEQUENCE [LARGE SCALE GENOMIC DNA]</scope>
    <source>
        <strain evidence="2 3">KNDSW-TSA6</strain>
    </source>
</reference>
<comment type="caution">
    <text evidence="2">The sequence shown here is derived from an EMBL/GenBank/DDBJ whole genome shotgun (WGS) entry which is preliminary data.</text>
</comment>
<dbReference type="Proteomes" id="UP000215441">
    <property type="component" value="Unassembled WGS sequence"/>
</dbReference>
<dbReference type="InterPro" id="IPR010982">
    <property type="entry name" value="Lambda_DNA-bd_dom_sf"/>
</dbReference>
<gene>
    <name evidence="2" type="ORF">CBY09_05740</name>
</gene>
<dbReference type="PROSITE" id="PS50943">
    <property type="entry name" value="HTH_CROC1"/>
    <property type="match status" value="1"/>
</dbReference>
<accession>A0A235EQL8</accession>
<organism evidence="2 3">
    <name type="scientific">Acidovorax kalamii</name>
    <dbReference type="NCBI Taxonomy" id="2004485"/>
    <lineage>
        <taxon>Bacteria</taxon>
        <taxon>Pseudomonadati</taxon>
        <taxon>Pseudomonadota</taxon>
        <taxon>Betaproteobacteria</taxon>
        <taxon>Burkholderiales</taxon>
        <taxon>Comamonadaceae</taxon>
        <taxon>Acidovorax</taxon>
    </lineage>
</organism>
<dbReference type="OrthoDB" id="5422231at2"/>
<dbReference type="SUPFAM" id="SSF47413">
    <property type="entry name" value="lambda repressor-like DNA-binding domains"/>
    <property type="match status" value="1"/>
</dbReference>
<dbReference type="Pfam" id="PF13560">
    <property type="entry name" value="HTH_31"/>
    <property type="match status" value="1"/>
</dbReference>
<keyword evidence="3" id="KW-1185">Reference proteome</keyword>
<dbReference type="EMBL" id="NOIG01000004">
    <property type="protein sequence ID" value="OYD51324.1"/>
    <property type="molecule type" value="Genomic_DNA"/>
</dbReference>
<dbReference type="CDD" id="cd00093">
    <property type="entry name" value="HTH_XRE"/>
    <property type="match status" value="1"/>
</dbReference>
<protein>
    <submittedName>
        <fullName evidence="2">XRE family transcriptional regulator</fullName>
    </submittedName>
</protein>
<sequence length="168" mass="17668">MPTPSPATPENCTALLQALGAQIRSQRKALRLSATVTAEAAGVSRVTLHRIEKGEPSVTMGAWCNTLAALGMVLQAHGGSEVPLAGAAPDLTGWIPARVPLADYPQLRALAWQVHGTDTLTPAEALGIYERNARHLDMQAMPAHEQALLEALQLALSPNVATRATDAV</sequence>
<feature type="domain" description="HTH cro/C1-type" evidence="1">
    <location>
        <begin position="23"/>
        <end position="55"/>
    </location>
</feature>
<evidence type="ECO:0000313" key="3">
    <source>
        <dbReference type="Proteomes" id="UP000215441"/>
    </source>
</evidence>